<dbReference type="EMBL" id="AOHX01000062">
    <property type="protein sequence ID" value="ELY40416.1"/>
    <property type="molecule type" value="Genomic_DNA"/>
</dbReference>
<feature type="transmembrane region" description="Helical" evidence="1">
    <location>
        <begin position="37"/>
        <end position="55"/>
    </location>
</feature>
<gene>
    <name evidence="2" type="ORF">C495_17337</name>
</gene>
<evidence type="ECO:0000313" key="2">
    <source>
        <dbReference type="EMBL" id="ELY40416.1"/>
    </source>
</evidence>
<reference evidence="2 3" key="1">
    <citation type="journal article" date="2014" name="PLoS Genet.">
        <title>Phylogenetically driven sequencing of extremely halophilic archaea reveals strategies for static and dynamic osmo-response.</title>
        <authorList>
            <person name="Becker E.A."/>
            <person name="Seitzer P.M."/>
            <person name="Tritt A."/>
            <person name="Larsen D."/>
            <person name="Krusor M."/>
            <person name="Yao A.I."/>
            <person name="Wu D."/>
            <person name="Madern D."/>
            <person name="Eisen J.A."/>
            <person name="Darling A.E."/>
            <person name="Facciotti M.T."/>
        </authorList>
    </citation>
    <scope>NUCLEOTIDE SEQUENCE [LARGE SCALE GENOMIC DNA]</scope>
    <source>
        <strain evidence="2 3">JCM 14089</strain>
    </source>
</reference>
<keyword evidence="3" id="KW-1185">Reference proteome</keyword>
<keyword evidence="1" id="KW-0812">Transmembrane</keyword>
<proteinExistence type="predicted"/>
<keyword evidence="1" id="KW-0472">Membrane</keyword>
<organism evidence="2 3">
    <name type="scientific">Natronorubrum sulfidifaciens JCM 14089</name>
    <dbReference type="NCBI Taxonomy" id="1230460"/>
    <lineage>
        <taxon>Archaea</taxon>
        <taxon>Methanobacteriati</taxon>
        <taxon>Methanobacteriota</taxon>
        <taxon>Stenosarchaea group</taxon>
        <taxon>Halobacteria</taxon>
        <taxon>Halobacteriales</taxon>
        <taxon>Natrialbaceae</taxon>
        <taxon>Natronorubrum</taxon>
    </lineage>
</organism>
<dbReference type="STRING" id="1230460.C495_17337"/>
<protein>
    <submittedName>
        <fullName evidence="2">Uncharacterized protein</fullName>
    </submittedName>
</protein>
<sequence>MRVIYLHQVITGVVDNNMSVQTETEPVSRSARRVTSVVLGSFGVILLLSAVAYAVTVNIVNWVTVDFLAYPVHAVAPFVVISGAILTIPIIIPTVLVSVKVLQ</sequence>
<name>L9VTP5_9EURY</name>
<keyword evidence="1" id="KW-1133">Transmembrane helix</keyword>
<dbReference type="AlphaFoldDB" id="L9VTP5"/>
<feature type="transmembrane region" description="Helical" evidence="1">
    <location>
        <begin position="75"/>
        <end position="99"/>
    </location>
</feature>
<evidence type="ECO:0000313" key="3">
    <source>
        <dbReference type="Proteomes" id="UP000011661"/>
    </source>
</evidence>
<comment type="caution">
    <text evidence="2">The sequence shown here is derived from an EMBL/GenBank/DDBJ whole genome shotgun (WGS) entry which is preliminary data.</text>
</comment>
<accession>L9VTP5</accession>
<dbReference type="PATRIC" id="fig|1230460.4.peg.3507"/>
<dbReference type="Proteomes" id="UP000011661">
    <property type="component" value="Unassembled WGS sequence"/>
</dbReference>
<dbReference type="eggNOG" id="ENOG502N5DU">
    <property type="taxonomic scope" value="Archaea"/>
</dbReference>
<evidence type="ECO:0000256" key="1">
    <source>
        <dbReference type="SAM" id="Phobius"/>
    </source>
</evidence>